<keyword evidence="1" id="KW-0812">Transmembrane</keyword>
<evidence type="ECO:0000313" key="3">
    <source>
        <dbReference type="Proteomes" id="UP001370299"/>
    </source>
</evidence>
<name>A0ABU8YFC7_9MICO</name>
<comment type="caution">
    <text evidence="2">The sequence shown here is derived from an EMBL/GenBank/DDBJ whole genome shotgun (WGS) entry which is preliminary data.</text>
</comment>
<accession>A0ABU8YFC7</accession>
<feature type="transmembrane region" description="Helical" evidence="1">
    <location>
        <begin position="12"/>
        <end position="33"/>
    </location>
</feature>
<gene>
    <name evidence="2" type="ORF">WMN62_17230</name>
</gene>
<organism evidence="2 3">
    <name type="scientific">Curtobacterium citreum</name>
    <dbReference type="NCBI Taxonomy" id="2036"/>
    <lineage>
        <taxon>Bacteria</taxon>
        <taxon>Bacillati</taxon>
        <taxon>Actinomycetota</taxon>
        <taxon>Actinomycetes</taxon>
        <taxon>Micrococcales</taxon>
        <taxon>Microbacteriaceae</taxon>
        <taxon>Curtobacterium</taxon>
    </lineage>
</organism>
<keyword evidence="1" id="KW-0472">Membrane</keyword>
<proteinExistence type="predicted"/>
<evidence type="ECO:0000313" key="2">
    <source>
        <dbReference type="EMBL" id="MEK0173221.1"/>
    </source>
</evidence>
<keyword evidence="3" id="KW-1185">Reference proteome</keyword>
<dbReference type="Proteomes" id="UP001370299">
    <property type="component" value="Unassembled WGS sequence"/>
</dbReference>
<feature type="transmembrane region" description="Helical" evidence="1">
    <location>
        <begin position="130"/>
        <end position="150"/>
    </location>
</feature>
<dbReference type="EMBL" id="JBBLYY010000078">
    <property type="protein sequence ID" value="MEK0173221.1"/>
    <property type="molecule type" value="Genomic_DNA"/>
</dbReference>
<evidence type="ECO:0008006" key="4">
    <source>
        <dbReference type="Google" id="ProtNLM"/>
    </source>
</evidence>
<feature type="transmembrane region" description="Helical" evidence="1">
    <location>
        <begin position="39"/>
        <end position="60"/>
    </location>
</feature>
<keyword evidence="1" id="KW-1133">Transmembrane helix</keyword>
<reference evidence="2 3" key="1">
    <citation type="submission" date="2024-03" db="EMBL/GenBank/DDBJ databases">
        <title>Whole genomes of four grape xylem sap localized bacterial endophytes.</title>
        <authorList>
            <person name="Kumar G."/>
            <person name="Savka M.A."/>
        </authorList>
    </citation>
    <scope>NUCLEOTIDE SEQUENCE [LARGE SCALE GENOMIC DNA]</scope>
    <source>
        <strain evidence="2 3">RIT_GXS8</strain>
    </source>
</reference>
<feature type="transmembrane region" description="Helical" evidence="1">
    <location>
        <begin position="100"/>
        <end position="118"/>
    </location>
</feature>
<evidence type="ECO:0000256" key="1">
    <source>
        <dbReference type="SAM" id="Phobius"/>
    </source>
</evidence>
<dbReference type="RefSeq" id="WP_146249837.1">
    <property type="nucleotide sequence ID" value="NZ_JBBKAP010000021.1"/>
</dbReference>
<protein>
    <recommendedName>
        <fullName evidence="4">RDD family protein</fullName>
    </recommendedName>
</protein>
<sequence>MSIRQLDAIGWAQLLGTPAVFVGLWLMLVGLHFPEMSQTVVLVVVAVLAAGGFALILGSWSRFGGYGSYRAMNRWLRGGADPTGVPVVIRRRFLRRQTSQGAVTGWVWISLGILWAALAVPEVLQGDPAGIGRGVVAALWAVIGIVRVVFMRKWGARVDELVRETEAQMADPGATPHLDLFR</sequence>